<dbReference type="PROSITE" id="PS50850">
    <property type="entry name" value="MFS"/>
    <property type="match status" value="1"/>
</dbReference>
<evidence type="ECO:0000256" key="3">
    <source>
        <dbReference type="ARBA" id="ARBA00022989"/>
    </source>
</evidence>
<dbReference type="EMBL" id="JBFMKM010000007">
    <property type="protein sequence ID" value="KAL1305427.1"/>
    <property type="molecule type" value="Genomic_DNA"/>
</dbReference>
<sequence>MSTGHDLEKAPKAEEPHEPCEPYEPYEPLEHYESAGDYVRSRSADTRLRSRSSSSHFQQQDLERTGSRLSRMETRGLERVNTALSVIRSRRPIPPFSHPLTHEKTKPDVVVDFDGPDDPYRPINWPYKKKLWTTALYGFTTMGSSFASSVYSPAVKEISSQYHVGTEVSLLGVALLLFGFGVGPLLWAPLSEVYGRKKAVLIPYFIAGIFSFATGASKDIQSICITRFFTGLFASAPVTNTGGVLGDIWAAEQRGLAIVGYALAVVGGPTLGPIVGGAIIVSGVSWRWTQYITGIYMLVMLFLDILILDESFPPILLVYKARRLRHESGNWALHAKHEEWDISLRELCNKYLVRPFQLLFTPICFLVALYASFVYGILYATLAAFPVEFQETRGWNELIGALPFLALLLGIMIGACANIMNQKFYIKRFKAAGNRPVPEARLPPMMFGSVSFCAGLFIFAWTSPAHIHWIAPCIGAVLIGLGFFTIFQAALNYLIDTFQRYAASAVAANTFLRSALAGAFPLFINPLLHNVGIPWGISIFAFFSIALIPIPYLFYIFGRRIRASSYWSKESVF</sequence>
<dbReference type="InterPro" id="IPR011701">
    <property type="entry name" value="MFS"/>
</dbReference>
<keyword evidence="9" id="KW-1185">Reference proteome</keyword>
<feature type="compositionally biased region" description="Basic and acidic residues" evidence="5">
    <location>
        <begin position="28"/>
        <end position="48"/>
    </location>
</feature>
<feature type="transmembrane region" description="Helical" evidence="6">
    <location>
        <begin position="168"/>
        <end position="187"/>
    </location>
</feature>
<feature type="transmembrane region" description="Helical" evidence="6">
    <location>
        <begin position="535"/>
        <end position="557"/>
    </location>
</feature>
<dbReference type="Gene3D" id="1.20.1250.20">
    <property type="entry name" value="MFS general substrate transporter like domains"/>
    <property type="match status" value="1"/>
</dbReference>
<dbReference type="Pfam" id="PF07690">
    <property type="entry name" value="MFS_1"/>
    <property type="match status" value="1"/>
</dbReference>
<evidence type="ECO:0000256" key="5">
    <source>
        <dbReference type="SAM" id="MobiDB-lite"/>
    </source>
</evidence>
<gene>
    <name evidence="8" type="ORF">AAFC00_002312</name>
</gene>
<organism evidence="8 9">
    <name type="scientific">Neodothiora populina</name>
    <dbReference type="NCBI Taxonomy" id="2781224"/>
    <lineage>
        <taxon>Eukaryota</taxon>
        <taxon>Fungi</taxon>
        <taxon>Dikarya</taxon>
        <taxon>Ascomycota</taxon>
        <taxon>Pezizomycotina</taxon>
        <taxon>Dothideomycetes</taxon>
        <taxon>Dothideomycetidae</taxon>
        <taxon>Dothideales</taxon>
        <taxon>Dothioraceae</taxon>
        <taxon>Neodothiora</taxon>
    </lineage>
</organism>
<feature type="transmembrane region" description="Helical" evidence="6">
    <location>
        <begin position="398"/>
        <end position="421"/>
    </location>
</feature>
<feature type="transmembrane region" description="Helical" evidence="6">
    <location>
        <begin position="295"/>
        <end position="319"/>
    </location>
</feature>
<dbReference type="InterPro" id="IPR020846">
    <property type="entry name" value="MFS_dom"/>
</dbReference>
<evidence type="ECO:0000259" key="7">
    <source>
        <dbReference type="PROSITE" id="PS50850"/>
    </source>
</evidence>
<proteinExistence type="predicted"/>
<name>A0ABR3PH10_9PEZI</name>
<feature type="region of interest" description="Disordered" evidence="5">
    <location>
        <begin position="1"/>
        <end position="73"/>
    </location>
</feature>
<dbReference type="GeneID" id="95976014"/>
<accession>A0ABR3PH10</accession>
<feature type="transmembrane region" description="Helical" evidence="6">
    <location>
        <begin position="131"/>
        <end position="148"/>
    </location>
</feature>
<feature type="transmembrane region" description="Helical" evidence="6">
    <location>
        <begin position="358"/>
        <end position="378"/>
    </location>
</feature>
<reference evidence="8 9" key="1">
    <citation type="submission" date="2024-07" db="EMBL/GenBank/DDBJ databases">
        <title>Draft sequence of the Neodothiora populina.</title>
        <authorList>
            <person name="Drown D.D."/>
            <person name="Schuette U.S."/>
            <person name="Buechlein A.B."/>
            <person name="Rusch D.R."/>
            <person name="Winton L.W."/>
            <person name="Adams G.A."/>
        </authorList>
    </citation>
    <scope>NUCLEOTIDE SEQUENCE [LARGE SCALE GENOMIC DNA]</scope>
    <source>
        <strain evidence="8 9">CPC 39397</strain>
    </source>
</reference>
<dbReference type="SUPFAM" id="SSF103473">
    <property type="entry name" value="MFS general substrate transporter"/>
    <property type="match status" value="1"/>
</dbReference>
<comment type="caution">
    <text evidence="8">The sequence shown here is derived from an EMBL/GenBank/DDBJ whole genome shotgun (WGS) entry which is preliminary data.</text>
</comment>
<evidence type="ECO:0000256" key="2">
    <source>
        <dbReference type="ARBA" id="ARBA00022692"/>
    </source>
</evidence>
<dbReference type="PANTHER" id="PTHR23502">
    <property type="entry name" value="MAJOR FACILITATOR SUPERFAMILY"/>
    <property type="match status" value="1"/>
</dbReference>
<evidence type="ECO:0000256" key="1">
    <source>
        <dbReference type="ARBA" id="ARBA00004141"/>
    </source>
</evidence>
<keyword evidence="3 6" id="KW-1133">Transmembrane helix</keyword>
<keyword evidence="2 6" id="KW-0812">Transmembrane</keyword>
<feature type="transmembrane region" description="Helical" evidence="6">
    <location>
        <begin position="199"/>
        <end position="216"/>
    </location>
</feature>
<evidence type="ECO:0000313" key="8">
    <source>
        <dbReference type="EMBL" id="KAL1305427.1"/>
    </source>
</evidence>
<keyword evidence="4 6" id="KW-0472">Membrane</keyword>
<protein>
    <recommendedName>
        <fullName evidence="7">Major facilitator superfamily (MFS) profile domain-containing protein</fullName>
    </recommendedName>
</protein>
<feature type="transmembrane region" description="Helical" evidence="6">
    <location>
        <begin position="501"/>
        <end position="523"/>
    </location>
</feature>
<feature type="domain" description="Major facilitator superfamily (MFS) profile" evidence="7">
    <location>
        <begin position="133"/>
        <end position="562"/>
    </location>
</feature>
<dbReference type="InterPro" id="IPR036259">
    <property type="entry name" value="MFS_trans_sf"/>
</dbReference>
<dbReference type="CDD" id="cd17323">
    <property type="entry name" value="MFS_Tpo1_MDR_like"/>
    <property type="match status" value="1"/>
</dbReference>
<comment type="subcellular location">
    <subcellularLocation>
        <location evidence="1">Membrane</location>
        <topology evidence="1">Multi-pass membrane protein</topology>
    </subcellularLocation>
</comment>
<evidence type="ECO:0000313" key="9">
    <source>
        <dbReference type="Proteomes" id="UP001562354"/>
    </source>
</evidence>
<feature type="transmembrane region" description="Helical" evidence="6">
    <location>
        <begin position="258"/>
        <end position="283"/>
    </location>
</feature>
<dbReference type="Proteomes" id="UP001562354">
    <property type="component" value="Unassembled WGS sequence"/>
</dbReference>
<feature type="compositionally biased region" description="Basic and acidic residues" evidence="5">
    <location>
        <begin position="1"/>
        <end position="20"/>
    </location>
</feature>
<dbReference type="PANTHER" id="PTHR23502:SF59">
    <property type="entry name" value="MULTIDRUG TRANSPORTER, PUTATIVE (AFU_ORTHOLOGUE AFUA_1G10370)-RELATED"/>
    <property type="match status" value="1"/>
</dbReference>
<feature type="transmembrane region" description="Helical" evidence="6">
    <location>
        <begin position="442"/>
        <end position="461"/>
    </location>
</feature>
<evidence type="ECO:0000256" key="4">
    <source>
        <dbReference type="ARBA" id="ARBA00023136"/>
    </source>
</evidence>
<feature type="compositionally biased region" description="Basic and acidic residues" evidence="5">
    <location>
        <begin position="61"/>
        <end position="73"/>
    </location>
</feature>
<dbReference type="RefSeq" id="XP_069201700.1">
    <property type="nucleotide sequence ID" value="XM_069341615.1"/>
</dbReference>
<evidence type="ECO:0000256" key="6">
    <source>
        <dbReference type="SAM" id="Phobius"/>
    </source>
</evidence>
<feature type="transmembrane region" description="Helical" evidence="6">
    <location>
        <begin position="467"/>
        <end position="494"/>
    </location>
</feature>